<dbReference type="PRINTS" id="PR00344">
    <property type="entry name" value="BCTRLSENSOR"/>
</dbReference>
<dbReference type="Pfam" id="PF02518">
    <property type="entry name" value="HATPase_c"/>
    <property type="match status" value="1"/>
</dbReference>
<gene>
    <name evidence="11" type="ORF">ACFSUL_03530</name>
</gene>
<dbReference type="InterPro" id="IPR013767">
    <property type="entry name" value="PAS_fold"/>
</dbReference>
<dbReference type="SUPFAM" id="SSF55785">
    <property type="entry name" value="PYP-like sensor domain (PAS domain)"/>
    <property type="match status" value="4"/>
</dbReference>
<dbReference type="Pfam" id="PF13426">
    <property type="entry name" value="PAS_9"/>
    <property type="match status" value="3"/>
</dbReference>
<evidence type="ECO:0000256" key="4">
    <source>
        <dbReference type="ARBA" id="ARBA00022679"/>
    </source>
</evidence>
<sequence>MTNGSELEMKEVKDEVNMIEREICSASPIPVLIVNAELNVVYCNEIACACLGLTKDTIYGQSFIQFFSAVPSPILSHYKSVFRTGEQLEDETLMNTAKNEIIHVELIMKRSTHSSNTFVYFKDVTKQREKERNEQMSLHMLSNIFQQAAESIILFDSKGKINDVNAAFCKQVDMEKKDLLKRDIRSFIPENFVYKIEKVQELLDNNRRARGEIPIQHTNGVSIVEFTTSPDVHHKLHMAILRDVTEKRKIEMQLKRSEELFKDLFDEAIDAIVLWDHDGRVLKANQSALKTFECSLSEILTKKIKDFVYPLEQQKFDTVMEELKNKGAVRDEILFLMPNNQLKHLEFTSKLHSGDGYNMTIFRNVSERYQMEKELRESEERFRKIFEGTLDGMLLTNHNYVVVYANPVASDILGLEKDQLIGKDIREILNISSEEEKDYRDYLVRLKEEGQASLLRAIQLDDDRTQYIELSSKYNLLSNLNLTVMRDISEQVEMQEQLRKSDTLSVVGELAAGIAHEIRNPMTALKGFIQLLENSVDSKHDMYFNVIKSELQRIETIITEFLILAKPQAIQYQETNLEKIMRDTVELLNAQAMMHNVQFDQHYQKDLPLIIAEPNQLKQVFINIIKNAIEVMPEGGVNSIYMEKTDENMIHILIRDQGIGIPRDKLKKLGEPFYTTKERGTGLGLMVSYNIIKEHNGRVKVESEVGKGTTFHLYLPVK</sequence>
<evidence type="ECO:0000259" key="10">
    <source>
        <dbReference type="PROSITE" id="PS50112"/>
    </source>
</evidence>
<feature type="domain" description="PAS" evidence="10">
    <location>
        <begin position="257"/>
        <end position="327"/>
    </location>
</feature>
<evidence type="ECO:0000256" key="1">
    <source>
        <dbReference type="ARBA" id="ARBA00000085"/>
    </source>
</evidence>
<evidence type="ECO:0000256" key="5">
    <source>
        <dbReference type="ARBA" id="ARBA00022741"/>
    </source>
</evidence>
<dbReference type="SMART" id="SM00091">
    <property type="entry name" value="PAS"/>
    <property type="match status" value="4"/>
</dbReference>
<feature type="domain" description="PAS" evidence="10">
    <location>
        <begin position="378"/>
        <end position="438"/>
    </location>
</feature>
<accession>A0ABW5RNS4</accession>
<dbReference type="RefSeq" id="WP_377932756.1">
    <property type="nucleotide sequence ID" value="NZ_JBHUMF010000008.1"/>
</dbReference>
<keyword evidence="5" id="KW-0547">Nucleotide-binding</keyword>
<keyword evidence="8" id="KW-0902">Two-component regulatory system</keyword>
<feature type="domain" description="PAS" evidence="10">
    <location>
        <begin position="137"/>
        <end position="206"/>
    </location>
</feature>
<evidence type="ECO:0000256" key="2">
    <source>
        <dbReference type="ARBA" id="ARBA00012438"/>
    </source>
</evidence>
<dbReference type="PROSITE" id="PS50112">
    <property type="entry name" value="PAS"/>
    <property type="match status" value="3"/>
</dbReference>
<evidence type="ECO:0000256" key="7">
    <source>
        <dbReference type="ARBA" id="ARBA00022840"/>
    </source>
</evidence>
<evidence type="ECO:0000256" key="6">
    <source>
        <dbReference type="ARBA" id="ARBA00022777"/>
    </source>
</evidence>
<dbReference type="InterPro" id="IPR005467">
    <property type="entry name" value="His_kinase_dom"/>
</dbReference>
<dbReference type="InterPro" id="IPR036890">
    <property type="entry name" value="HATPase_C_sf"/>
</dbReference>
<keyword evidence="3" id="KW-0597">Phosphoprotein</keyword>
<evidence type="ECO:0000256" key="3">
    <source>
        <dbReference type="ARBA" id="ARBA00022553"/>
    </source>
</evidence>
<dbReference type="InterPro" id="IPR003594">
    <property type="entry name" value="HATPase_dom"/>
</dbReference>
<reference evidence="12" key="1">
    <citation type="journal article" date="2019" name="Int. J. Syst. Evol. Microbiol.">
        <title>The Global Catalogue of Microorganisms (GCM) 10K type strain sequencing project: providing services to taxonomists for standard genome sequencing and annotation.</title>
        <authorList>
            <consortium name="The Broad Institute Genomics Platform"/>
            <consortium name="The Broad Institute Genome Sequencing Center for Infectious Disease"/>
            <person name="Wu L."/>
            <person name="Ma J."/>
        </authorList>
    </citation>
    <scope>NUCLEOTIDE SEQUENCE [LARGE SCALE GENOMIC DNA]</scope>
    <source>
        <strain evidence="12">KCTC 3913</strain>
    </source>
</reference>
<name>A0ABW5RNS4_9BACI</name>
<dbReference type="Pfam" id="PF00512">
    <property type="entry name" value="HisKA"/>
    <property type="match status" value="1"/>
</dbReference>
<dbReference type="CDD" id="cd00082">
    <property type="entry name" value="HisKA"/>
    <property type="match status" value="1"/>
</dbReference>
<dbReference type="Proteomes" id="UP001597506">
    <property type="component" value="Unassembled WGS sequence"/>
</dbReference>
<dbReference type="SMART" id="SM00387">
    <property type="entry name" value="HATPase_c"/>
    <property type="match status" value="1"/>
</dbReference>
<evidence type="ECO:0000259" key="9">
    <source>
        <dbReference type="PROSITE" id="PS50109"/>
    </source>
</evidence>
<feature type="domain" description="Histidine kinase" evidence="9">
    <location>
        <begin position="513"/>
        <end position="718"/>
    </location>
</feature>
<dbReference type="InterPro" id="IPR035965">
    <property type="entry name" value="PAS-like_dom_sf"/>
</dbReference>
<keyword evidence="12" id="KW-1185">Reference proteome</keyword>
<proteinExistence type="predicted"/>
<evidence type="ECO:0000313" key="11">
    <source>
        <dbReference type="EMBL" id="MFD2679819.1"/>
    </source>
</evidence>
<dbReference type="CDD" id="cd00130">
    <property type="entry name" value="PAS"/>
    <property type="match status" value="4"/>
</dbReference>
<dbReference type="CDD" id="cd00075">
    <property type="entry name" value="HATPase"/>
    <property type="match status" value="1"/>
</dbReference>
<dbReference type="NCBIfam" id="TIGR00229">
    <property type="entry name" value="sensory_box"/>
    <property type="match status" value="3"/>
</dbReference>
<dbReference type="EMBL" id="JBHUMF010000008">
    <property type="protein sequence ID" value="MFD2679819.1"/>
    <property type="molecule type" value="Genomic_DNA"/>
</dbReference>
<dbReference type="Gene3D" id="3.30.450.20">
    <property type="entry name" value="PAS domain"/>
    <property type="match status" value="4"/>
</dbReference>
<evidence type="ECO:0000256" key="8">
    <source>
        <dbReference type="ARBA" id="ARBA00023012"/>
    </source>
</evidence>
<dbReference type="SUPFAM" id="SSF55874">
    <property type="entry name" value="ATPase domain of HSP90 chaperone/DNA topoisomerase II/histidine kinase"/>
    <property type="match status" value="1"/>
</dbReference>
<dbReference type="EC" id="2.7.13.3" evidence="2"/>
<keyword evidence="7" id="KW-0067">ATP-binding</keyword>
<dbReference type="SUPFAM" id="SSF47384">
    <property type="entry name" value="Homodimeric domain of signal transducing histidine kinase"/>
    <property type="match status" value="1"/>
</dbReference>
<keyword evidence="6" id="KW-0418">Kinase</keyword>
<dbReference type="InterPro" id="IPR036097">
    <property type="entry name" value="HisK_dim/P_sf"/>
</dbReference>
<organism evidence="11 12">
    <name type="scientific">Bacillus seohaeanensis</name>
    <dbReference type="NCBI Taxonomy" id="284580"/>
    <lineage>
        <taxon>Bacteria</taxon>
        <taxon>Bacillati</taxon>
        <taxon>Bacillota</taxon>
        <taxon>Bacilli</taxon>
        <taxon>Bacillales</taxon>
        <taxon>Bacillaceae</taxon>
        <taxon>Bacillus</taxon>
    </lineage>
</organism>
<dbReference type="Gene3D" id="3.30.565.10">
    <property type="entry name" value="Histidine kinase-like ATPase, C-terminal domain"/>
    <property type="match status" value="1"/>
</dbReference>
<dbReference type="Gene3D" id="1.10.287.130">
    <property type="match status" value="1"/>
</dbReference>
<protein>
    <recommendedName>
        <fullName evidence="2">histidine kinase</fullName>
        <ecNumber evidence="2">2.7.13.3</ecNumber>
    </recommendedName>
</protein>
<comment type="catalytic activity">
    <reaction evidence="1">
        <text>ATP + protein L-histidine = ADP + protein N-phospho-L-histidine.</text>
        <dbReference type="EC" id="2.7.13.3"/>
    </reaction>
</comment>
<dbReference type="SMART" id="SM00388">
    <property type="entry name" value="HisKA"/>
    <property type="match status" value="1"/>
</dbReference>
<dbReference type="InterPro" id="IPR000014">
    <property type="entry name" value="PAS"/>
</dbReference>
<dbReference type="PANTHER" id="PTHR43065:SF34">
    <property type="entry name" value="SPORULATION KINASE A"/>
    <property type="match status" value="1"/>
</dbReference>
<keyword evidence="4" id="KW-0808">Transferase</keyword>
<dbReference type="InterPro" id="IPR004358">
    <property type="entry name" value="Sig_transdc_His_kin-like_C"/>
</dbReference>
<dbReference type="InterPro" id="IPR003661">
    <property type="entry name" value="HisK_dim/P_dom"/>
</dbReference>
<dbReference type="Pfam" id="PF00989">
    <property type="entry name" value="PAS"/>
    <property type="match status" value="1"/>
</dbReference>
<comment type="caution">
    <text evidence="11">The sequence shown here is derived from an EMBL/GenBank/DDBJ whole genome shotgun (WGS) entry which is preliminary data.</text>
</comment>
<dbReference type="PROSITE" id="PS50109">
    <property type="entry name" value="HIS_KIN"/>
    <property type="match status" value="1"/>
</dbReference>
<evidence type="ECO:0000313" key="12">
    <source>
        <dbReference type="Proteomes" id="UP001597506"/>
    </source>
</evidence>
<dbReference type="PANTHER" id="PTHR43065">
    <property type="entry name" value="SENSOR HISTIDINE KINASE"/>
    <property type="match status" value="1"/>
</dbReference>